<sequence length="25" mass="3203">MWVWICQEKVVGLQCQKKCWHDKYY</sequence>
<proteinExistence type="predicted"/>
<evidence type="ECO:0000313" key="1">
    <source>
        <dbReference type="EMBL" id="JAE09184.1"/>
    </source>
</evidence>
<protein>
    <submittedName>
        <fullName evidence="1">Uncharacterized protein</fullName>
    </submittedName>
</protein>
<reference evidence="1" key="1">
    <citation type="submission" date="2014-09" db="EMBL/GenBank/DDBJ databases">
        <authorList>
            <person name="Magalhaes I.L.F."/>
            <person name="Oliveira U."/>
            <person name="Santos F.R."/>
            <person name="Vidigal T.H.D.A."/>
            <person name="Brescovit A.D."/>
            <person name="Santos A.J."/>
        </authorList>
    </citation>
    <scope>NUCLEOTIDE SEQUENCE</scope>
    <source>
        <tissue evidence="1">Shoot tissue taken approximately 20 cm above the soil surface</tissue>
    </source>
</reference>
<reference evidence="1" key="2">
    <citation type="journal article" date="2015" name="Data Brief">
        <title>Shoot transcriptome of the giant reed, Arundo donax.</title>
        <authorList>
            <person name="Barrero R.A."/>
            <person name="Guerrero F.D."/>
            <person name="Moolhuijzen P."/>
            <person name="Goolsby J.A."/>
            <person name="Tidwell J."/>
            <person name="Bellgard S.E."/>
            <person name="Bellgard M.I."/>
        </authorList>
    </citation>
    <scope>NUCLEOTIDE SEQUENCE</scope>
    <source>
        <tissue evidence="1">Shoot tissue taken approximately 20 cm above the soil surface</tissue>
    </source>
</reference>
<name>A0A0A9FDA0_ARUDO</name>
<dbReference type="EMBL" id="GBRH01188712">
    <property type="protein sequence ID" value="JAE09184.1"/>
    <property type="molecule type" value="Transcribed_RNA"/>
</dbReference>
<organism evidence="1">
    <name type="scientific">Arundo donax</name>
    <name type="common">Giant reed</name>
    <name type="synonym">Donax arundinaceus</name>
    <dbReference type="NCBI Taxonomy" id="35708"/>
    <lineage>
        <taxon>Eukaryota</taxon>
        <taxon>Viridiplantae</taxon>
        <taxon>Streptophyta</taxon>
        <taxon>Embryophyta</taxon>
        <taxon>Tracheophyta</taxon>
        <taxon>Spermatophyta</taxon>
        <taxon>Magnoliopsida</taxon>
        <taxon>Liliopsida</taxon>
        <taxon>Poales</taxon>
        <taxon>Poaceae</taxon>
        <taxon>PACMAD clade</taxon>
        <taxon>Arundinoideae</taxon>
        <taxon>Arundineae</taxon>
        <taxon>Arundo</taxon>
    </lineage>
</organism>
<accession>A0A0A9FDA0</accession>
<dbReference type="AlphaFoldDB" id="A0A0A9FDA0"/>